<keyword evidence="14" id="KW-1185">Reference proteome</keyword>
<evidence type="ECO:0000256" key="6">
    <source>
        <dbReference type="ARBA" id="ARBA00023125"/>
    </source>
</evidence>
<dbReference type="SUPFAM" id="SSF52540">
    <property type="entry name" value="P-loop containing nucleoside triphosphate hydrolases"/>
    <property type="match status" value="1"/>
</dbReference>
<evidence type="ECO:0000256" key="9">
    <source>
        <dbReference type="HAMAP-Rule" id="MF_00096"/>
    </source>
</evidence>
<feature type="domain" description="DNA mismatch repair proteins mutS family" evidence="12">
    <location>
        <begin position="737"/>
        <end position="753"/>
    </location>
</feature>
<organism evidence="13 14">
    <name type="scientific">Lysobacter spongiicola DSM 21749</name>
    <dbReference type="NCBI Taxonomy" id="1122188"/>
    <lineage>
        <taxon>Bacteria</taxon>
        <taxon>Pseudomonadati</taxon>
        <taxon>Pseudomonadota</taxon>
        <taxon>Gammaproteobacteria</taxon>
        <taxon>Lysobacterales</taxon>
        <taxon>Lysobacteraceae</taxon>
        <taxon>Novilysobacter</taxon>
    </lineage>
</organism>
<dbReference type="GO" id="GO:0005524">
    <property type="term" value="F:ATP binding"/>
    <property type="evidence" value="ECO:0007669"/>
    <property type="project" value="UniProtKB-UniRule"/>
</dbReference>
<dbReference type="Pfam" id="PF05192">
    <property type="entry name" value="MutS_III"/>
    <property type="match status" value="1"/>
</dbReference>
<accession>A0A1T4MSW0</accession>
<dbReference type="InterPro" id="IPR005748">
    <property type="entry name" value="DNA_mismatch_repair_MutS"/>
</dbReference>
<keyword evidence="7 9" id="KW-0234">DNA repair</keyword>
<dbReference type="AlphaFoldDB" id="A0A1T4MSW0"/>
<dbReference type="SMART" id="SM00533">
    <property type="entry name" value="MUTSd"/>
    <property type="match status" value="1"/>
</dbReference>
<dbReference type="EMBL" id="FUXP01000001">
    <property type="protein sequence ID" value="SJZ69926.1"/>
    <property type="molecule type" value="Genomic_DNA"/>
</dbReference>
<dbReference type="InterPro" id="IPR007861">
    <property type="entry name" value="DNA_mismatch_repair_MutS_clamp"/>
</dbReference>
<dbReference type="Pfam" id="PF01624">
    <property type="entry name" value="MutS_I"/>
    <property type="match status" value="1"/>
</dbReference>
<dbReference type="InterPro" id="IPR036187">
    <property type="entry name" value="DNA_mismatch_repair_MutS_sf"/>
</dbReference>
<feature type="region of interest" description="Disordered" evidence="11">
    <location>
        <begin position="1"/>
        <end position="55"/>
    </location>
</feature>
<keyword evidence="3 9" id="KW-0547">Nucleotide-binding</keyword>
<dbReference type="NCBIfam" id="NF003810">
    <property type="entry name" value="PRK05399.1"/>
    <property type="match status" value="1"/>
</dbReference>
<dbReference type="STRING" id="1122188.SAMN02745674_00574"/>
<dbReference type="InterPro" id="IPR007860">
    <property type="entry name" value="DNA_mmatch_repair_MutS_con_dom"/>
</dbReference>
<dbReference type="InterPro" id="IPR007695">
    <property type="entry name" value="DNA_mismatch_repair_MutS-lik_N"/>
</dbReference>
<evidence type="ECO:0000256" key="3">
    <source>
        <dbReference type="ARBA" id="ARBA00022741"/>
    </source>
</evidence>
<evidence type="ECO:0000313" key="14">
    <source>
        <dbReference type="Proteomes" id="UP000190061"/>
    </source>
</evidence>
<protein>
    <recommendedName>
        <fullName evidence="2 9">DNA mismatch repair protein MutS</fullName>
    </recommendedName>
</protein>
<dbReference type="SUPFAM" id="SSF55271">
    <property type="entry name" value="DNA repair protein MutS, domain I"/>
    <property type="match status" value="1"/>
</dbReference>
<dbReference type="InterPro" id="IPR027417">
    <property type="entry name" value="P-loop_NTPase"/>
</dbReference>
<evidence type="ECO:0000256" key="4">
    <source>
        <dbReference type="ARBA" id="ARBA00022763"/>
    </source>
</evidence>
<dbReference type="Proteomes" id="UP000190061">
    <property type="component" value="Unassembled WGS sequence"/>
</dbReference>
<evidence type="ECO:0000256" key="8">
    <source>
        <dbReference type="ARBA" id="ARBA00024647"/>
    </source>
</evidence>
<dbReference type="InterPro" id="IPR036678">
    <property type="entry name" value="MutS_con_dom_sf"/>
</dbReference>
<dbReference type="HAMAP" id="MF_00096">
    <property type="entry name" value="MutS"/>
    <property type="match status" value="1"/>
</dbReference>
<feature type="binding site" evidence="9">
    <location>
        <begin position="663"/>
        <end position="670"/>
    </location>
    <ligand>
        <name>ATP</name>
        <dbReference type="ChEBI" id="CHEBI:30616"/>
    </ligand>
</feature>
<dbReference type="FunFam" id="1.10.1420.10:FF:000002">
    <property type="entry name" value="DNA mismatch repair protein MutS"/>
    <property type="match status" value="1"/>
</dbReference>
<dbReference type="FunFam" id="3.40.1170.10:FF:000001">
    <property type="entry name" value="DNA mismatch repair protein MutS"/>
    <property type="match status" value="1"/>
</dbReference>
<dbReference type="GO" id="GO:0003684">
    <property type="term" value="F:damaged DNA binding"/>
    <property type="evidence" value="ECO:0007669"/>
    <property type="project" value="UniProtKB-UniRule"/>
</dbReference>
<dbReference type="GO" id="GO:0006298">
    <property type="term" value="P:mismatch repair"/>
    <property type="evidence" value="ECO:0007669"/>
    <property type="project" value="UniProtKB-UniRule"/>
</dbReference>
<evidence type="ECO:0000256" key="7">
    <source>
        <dbReference type="ARBA" id="ARBA00023204"/>
    </source>
</evidence>
<dbReference type="Gene3D" id="6.10.140.430">
    <property type="match status" value="1"/>
</dbReference>
<dbReference type="CDD" id="cd03284">
    <property type="entry name" value="ABC_MutS1"/>
    <property type="match status" value="1"/>
</dbReference>
<dbReference type="InterPro" id="IPR016151">
    <property type="entry name" value="DNA_mismatch_repair_MutS_N"/>
</dbReference>
<dbReference type="FunFam" id="3.40.50.300:FF:000283">
    <property type="entry name" value="DNA mismatch repair protein MutS"/>
    <property type="match status" value="1"/>
</dbReference>
<dbReference type="GO" id="GO:0140664">
    <property type="term" value="F:ATP-dependent DNA damage sensor activity"/>
    <property type="evidence" value="ECO:0007669"/>
    <property type="project" value="InterPro"/>
</dbReference>
<evidence type="ECO:0000313" key="13">
    <source>
        <dbReference type="EMBL" id="SJZ69926.1"/>
    </source>
</evidence>
<dbReference type="PIRSF" id="PIRSF037677">
    <property type="entry name" value="DNA_mis_repair_Msh6"/>
    <property type="match status" value="1"/>
</dbReference>
<dbReference type="Pfam" id="PF05190">
    <property type="entry name" value="MutS_IV"/>
    <property type="match status" value="1"/>
</dbReference>
<dbReference type="PROSITE" id="PS00486">
    <property type="entry name" value="DNA_MISMATCH_REPAIR_2"/>
    <property type="match status" value="1"/>
</dbReference>
<dbReference type="PANTHER" id="PTHR11361:SF34">
    <property type="entry name" value="DNA MISMATCH REPAIR PROTEIN MSH1, MITOCHONDRIAL"/>
    <property type="match status" value="1"/>
</dbReference>
<dbReference type="Pfam" id="PF00488">
    <property type="entry name" value="MutS_V"/>
    <property type="match status" value="1"/>
</dbReference>
<dbReference type="NCBIfam" id="TIGR01070">
    <property type="entry name" value="mutS1"/>
    <property type="match status" value="1"/>
</dbReference>
<dbReference type="SUPFAM" id="SSF48334">
    <property type="entry name" value="DNA repair protein MutS, domain III"/>
    <property type="match status" value="1"/>
</dbReference>
<evidence type="ECO:0000256" key="11">
    <source>
        <dbReference type="SAM" id="MobiDB-lite"/>
    </source>
</evidence>
<keyword evidence="4 9" id="KW-0227">DNA damage</keyword>
<dbReference type="InterPro" id="IPR045076">
    <property type="entry name" value="MutS"/>
</dbReference>
<dbReference type="InterPro" id="IPR000432">
    <property type="entry name" value="DNA_mismatch_repair_MutS_C"/>
</dbReference>
<evidence type="ECO:0000256" key="5">
    <source>
        <dbReference type="ARBA" id="ARBA00022840"/>
    </source>
</evidence>
<keyword evidence="5 9" id="KW-0067">ATP-binding</keyword>
<dbReference type="Gene3D" id="3.40.50.300">
    <property type="entry name" value="P-loop containing nucleotide triphosphate hydrolases"/>
    <property type="match status" value="1"/>
</dbReference>
<dbReference type="PANTHER" id="PTHR11361">
    <property type="entry name" value="DNA MISMATCH REPAIR PROTEIN MUTS FAMILY MEMBER"/>
    <property type="match status" value="1"/>
</dbReference>
<dbReference type="GO" id="GO:0005829">
    <property type="term" value="C:cytosol"/>
    <property type="evidence" value="ECO:0007669"/>
    <property type="project" value="TreeGrafter"/>
</dbReference>
<comment type="function">
    <text evidence="8 9">This protein is involved in the repair of mismatches in DNA. It is possible that it carries out the mismatch recognition step. This protein has a weak ATPase activity.</text>
</comment>
<evidence type="ECO:0000256" key="2">
    <source>
        <dbReference type="ARBA" id="ARBA00021982"/>
    </source>
</evidence>
<evidence type="ECO:0000259" key="12">
    <source>
        <dbReference type="PROSITE" id="PS00486"/>
    </source>
</evidence>
<dbReference type="GO" id="GO:0030983">
    <property type="term" value="F:mismatched DNA binding"/>
    <property type="evidence" value="ECO:0007669"/>
    <property type="project" value="InterPro"/>
</dbReference>
<name>A0A1T4MSW0_9GAMM</name>
<dbReference type="Gene3D" id="3.40.1170.10">
    <property type="entry name" value="DNA repair protein MutS, domain I"/>
    <property type="match status" value="1"/>
</dbReference>
<gene>
    <name evidence="9" type="primary">mutS</name>
    <name evidence="13" type="ORF">SAMN02745674_00574</name>
</gene>
<dbReference type="Gene3D" id="3.30.420.110">
    <property type="entry name" value="MutS, connector domain"/>
    <property type="match status" value="1"/>
</dbReference>
<evidence type="ECO:0000256" key="10">
    <source>
        <dbReference type="RuleBase" id="RU003756"/>
    </source>
</evidence>
<dbReference type="Gene3D" id="1.10.1420.10">
    <property type="match status" value="2"/>
</dbReference>
<dbReference type="Pfam" id="PF05188">
    <property type="entry name" value="MutS_II"/>
    <property type="match status" value="1"/>
</dbReference>
<proteinExistence type="inferred from homology"/>
<keyword evidence="6 9" id="KW-0238">DNA-binding</keyword>
<sequence>MPVLQRKLAQSRHLQPPCPARTMAQTQSRRWHNAVRNASSRDSMEPAASGTTKTAEHTPLMKQFFAAKAEHPDVLLFFRMGDFYELFYDDARKAARLLDITLTQRGSSGGQPIPMAGVPHHSAEGYLARLVALGESVAICEQIGDPAASKGLVERKVVRIVTPGTVTDEALLSERRDTLLLAVSRGKSGYGIAWADLAGGRFLVNEVASQDALEAELARLDPAETLCPDEDGWPAFISGRTGVRRRAPWLFDADSGRRQLLKFFGLHDLSGFGIEERPQAIAAAAALLGYVEETQKQRLPHLTSIAVESGDGAIAMNAATRRHLELDTRVDGDARHTLLGVLDATVTPMGGRLLRRWLHRPLRDRIVLRRRHQAVQALIDSRAGDDLRECFRALGDLERILSRIALRSARPRDLSTLRDGLGLLPQVERLLAPLGSPRLDELLAELGEHDAQAHLLRAAIVEQPPVLARDGGVFATGHDAQLDELRTLSTTADQFLVDLEIREREASGIPTLKVGYNRVHGYYLEVSKVHAAKAPTHYTRRQTLTNAERYITEELKAFEDKVLSARERALARERLLYEQLLDTLGERLEPMKRCAAALAELDVLACLSERAQALDWSRPELSEDPGICIERGRHPVVEAVRDEPFEPNDLRLDDTRRMLVITGPNMGGKSTYMRQNALIVLLAHIGSFVPASRAVIGPVDRILTRIGAGDDLARGQSTFMVEMSETSYILHHATAESLVLMDEIGRGTSTYDGLALAEACARHLAHANRAYTLFATHYFELTTLAGEPNRSGGSGIANVHLDAVEHGDDLVFMHAVKEGPANRSFGLQVAALAGLPRAVINQARGRLAELEQHSRDAPKPSMAAASLDQPQQIGLFSPSSAAMDALAALDPDELTPKQALEALYRLKSLS</sequence>
<dbReference type="SUPFAM" id="SSF53150">
    <property type="entry name" value="DNA repair protein MutS, domain II"/>
    <property type="match status" value="1"/>
</dbReference>
<evidence type="ECO:0000256" key="1">
    <source>
        <dbReference type="ARBA" id="ARBA00006271"/>
    </source>
</evidence>
<dbReference type="InterPro" id="IPR007696">
    <property type="entry name" value="DNA_mismatch_repair_MutS_core"/>
</dbReference>
<dbReference type="SMART" id="SM00534">
    <property type="entry name" value="MUTSac"/>
    <property type="match status" value="1"/>
</dbReference>
<reference evidence="13 14" key="1">
    <citation type="submission" date="2017-02" db="EMBL/GenBank/DDBJ databases">
        <authorList>
            <person name="Peterson S.W."/>
        </authorList>
    </citation>
    <scope>NUCLEOTIDE SEQUENCE [LARGE SCALE GENOMIC DNA]</scope>
    <source>
        <strain evidence="13 14">DSM 21749</strain>
    </source>
</reference>
<dbReference type="InterPro" id="IPR017261">
    <property type="entry name" value="DNA_mismatch_repair_MutS/MSH"/>
</dbReference>
<comment type="similarity">
    <text evidence="1 9 10">Belongs to the DNA mismatch repair MutS family.</text>
</comment>